<evidence type="ECO:0000259" key="6">
    <source>
        <dbReference type="PROSITE" id="PS50850"/>
    </source>
</evidence>
<evidence type="ECO:0000256" key="3">
    <source>
        <dbReference type="ARBA" id="ARBA00022989"/>
    </source>
</evidence>
<keyword evidence="3 5" id="KW-1133">Transmembrane helix</keyword>
<feature type="transmembrane region" description="Helical" evidence="5">
    <location>
        <begin position="18"/>
        <end position="39"/>
    </location>
</feature>
<dbReference type="PANTHER" id="PTHR24064">
    <property type="entry name" value="SOLUTE CARRIER FAMILY 22 MEMBER"/>
    <property type="match status" value="1"/>
</dbReference>
<dbReference type="Pfam" id="PF07690">
    <property type="entry name" value="MFS_1"/>
    <property type="match status" value="1"/>
</dbReference>
<evidence type="ECO:0000313" key="8">
    <source>
        <dbReference type="Proteomes" id="UP001374579"/>
    </source>
</evidence>
<proteinExistence type="predicted"/>
<dbReference type="Gene3D" id="1.20.1250.20">
    <property type="entry name" value="MFS general substrate transporter like domains"/>
    <property type="match status" value="1"/>
</dbReference>
<dbReference type="InterPro" id="IPR020846">
    <property type="entry name" value="MFS_dom"/>
</dbReference>
<organism evidence="7 8">
    <name type="scientific">Littorina saxatilis</name>
    <dbReference type="NCBI Taxonomy" id="31220"/>
    <lineage>
        <taxon>Eukaryota</taxon>
        <taxon>Metazoa</taxon>
        <taxon>Spiralia</taxon>
        <taxon>Lophotrochozoa</taxon>
        <taxon>Mollusca</taxon>
        <taxon>Gastropoda</taxon>
        <taxon>Caenogastropoda</taxon>
        <taxon>Littorinimorpha</taxon>
        <taxon>Littorinoidea</taxon>
        <taxon>Littorinidae</taxon>
        <taxon>Littorina</taxon>
    </lineage>
</organism>
<accession>A0AAN9BRS5</accession>
<comment type="subcellular location">
    <subcellularLocation>
        <location evidence="1">Membrane</location>
        <topology evidence="1">Multi-pass membrane protein</topology>
    </subcellularLocation>
</comment>
<name>A0AAN9BRS5_9CAEN</name>
<dbReference type="AlphaFoldDB" id="A0AAN9BRS5"/>
<protein>
    <recommendedName>
        <fullName evidence="6">Major facilitator superfamily (MFS) profile domain-containing protein</fullName>
    </recommendedName>
</protein>
<dbReference type="GO" id="GO:0022857">
    <property type="term" value="F:transmembrane transporter activity"/>
    <property type="evidence" value="ECO:0007669"/>
    <property type="project" value="InterPro"/>
</dbReference>
<evidence type="ECO:0000256" key="4">
    <source>
        <dbReference type="ARBA" id="ARBA00023136"/>
    </source>
</evidence>
<feature type="transmembrane region" description="Helical" evidence="5">
    <location>
        <begin position="140"/>
        <end position="161"/>
    </location>
</feature>
<dbReference type="PROSITE" id="PS50850">
    <property type="entry name" value="MFS"/>
    <property type="match status" value="1"/>
</dbReference>
<dbReference type="Proteomes" id="UP001374579">
    <property type="component" value="Unassembled WGS sequence"/>
</dbReference>
<keyword evidence="8" id="KW-1185">Reference proteome</keyword>
<evidence type="ECO:0000256" key="2">
    <source>
        <dbReference type="ARBA" id="ARBA00022692"/>
    </source>
</evidence>
<comment type="caution">
    <text evidence="7">The sequence shown here is derived from an EMBL/GenBank/DDBJ whole genome shotgun (WGS) entry which is preliminary data.</text>
</comment>
<dbReference type="GO" id="GO:0016020">
    <property type="term" value="C:membrane"/>
    <property type="evidence" value="ECO:0007669"/>
    <property type="project" value="UniProtKB-SubCell"/>
</dbReference>
<keyword evidence="4 5" id="KW-0472">Membrane</keyword>
<keyword evidence="2 5" id="KW-0812">Transmembrane</keyword>
<feature type="domain" description="Major facilitator superfamily (MFS) profile" evidence="6">
    <location>
        <begin position="1"/>
        <end position="166"/>
    </location>
</feature>
<evidence type="ECO:0000313" key="7">
    <source>
        <dbReference type="EMBL" id="KAK7108505.1"/>
    </source>
</evidence>
<feature type="transmembrane region" description="Helical" evidence="5">
    <location>
        <begin position="46"/>
        <end position="67"/>
    </location>
</feature>
<dbReference type="InterPro" id="IPR011701">
    <property type="entry name" value="MFS"/>
</dbReference>
<gene>
    <name evidence="7" type="ORF">V1264_016240</name>
</gene>
<reference evidence="7 8" key="1">
    <citation type="submission" date="2024-02" db="EMBL/GenBank/DDBJ databases">
        <title>Chromosome-scale genome assembly of the rough periwinkle Littorina saxatilis.</title>
        <authorList>
            <person name="De Jode A."/>
            <person name="Faria R."/>
            <person name="Formenti G."/>
            <person name="Sims Y."/>
            <person name="Smith T.P."/>
            <person name="Tracey A."/>
            <person name="Wood J.M.D."/>
            <person name="Zagrodzka Z.B."/>
            <person name="Johannesson K."/>
            <person name="Butlin R.K."/>
            <person name="Leder E.H."/>
        </authorList>
    </citation>
    <scope>NUCLEOTIDE SEQUENCE [LARGE SCALE GENOMIC DNA]</scope>
    <source>
        <strain evidence="7">Snail1</strain>
        <tissue evidence="7">Muscle</tissue>
    </source>
</reference>
<evidence type="ECO:0000256" key="5">
    <source>
        <dbReference type="SAM" id="Phobius"/>
    </source>
</evidence>
<dbReference type="SUPFAM" id="SSF103473">
    <property type="entry name" value="MFS general substrate transporter"/>
    <property type="match status" value="1"/>
</dbReference>
<sequence length="217" mass="23681">MGEYGLSYNVTNMSGDIFLNYSLSVGVKLLSLLLFFFLIERIGRRAFLLVSIGTGGVVCLASILPTVLGGSDWVFRGLSFFGKMCVSAGHSANYVMSPELFPTVLRSFGLGSCSMMSRFGALASPYIADLNTYVSGVWGPALPQMVFGVAGLLTAVMIFFLPETRGRNLPETVRDAELFGRIPNEDLAFNTEVEIIPKSKNEETEMLTPNESKHHTN</sequence>
<evidence type="ECO:0000256" key="1">
    <source>
        <dbReference type="ARBA" id="ARBA00004141"/>
    </source>
</evidence>
<dbReference type="InterPro" id="IPR036259">
    <property type="entry name" value="MFS_trans_sf"/>
</dbReference>
<dbReference type="EMBL" id="JBAMIC010000004">
    <property type="protein sequence ID" value="KAK7108505.1"/>
    <property type="molecule type" value="Genomic_DNA"/>
</dbReference>